<dbReference type="PRINTS" id="PR00148">
    <property type="entry name" value="ENOLASE"/>
</dbReference>
<keyword evidence="6 10" id="KW-0460">Magnesium</keyword>
<protein>
    <recommendedName>
        <fullName evidence="4 10">Enolase</fullName>
        <ecNumber evidence="3 10">4.2.1.11</ecNumber>
    </recommendedName>
    <alternativeName>
        <fullName evidence="10">2-phospho-D-glycerate hydro-lyase</fullName>
    </alternativeName>
    <alternativeName>
        <fullName evidence="10">2-phosphoglycerate dehydratase</fullName>
    </alternativeName>
</protein>
<feature type="binding site" evidence="10 12">
    <location>
        <position position="326"/>
    </location>
    <ligand>
        <name>Mg(2+)</name>
        <dbReference type="ChEBI" id="CHEBI:18420"/>
    </ligand>
</feature>
<dbReference type="GO" id="GO:0005576">
    <property type="term" value="C:extracellular region"/>
    <property type="evidence" value="ECO:0007669"/>
    <property type="project" value="UniProtKB-SubCell"/>
</dbReference>
<dbReference type="KEGG" id="saci:Sinac_7302"/>
<keyword evidence="7 10" id="KW-0324">Glycolysis</keyword>
<evidence type="ECO:0000256" key="3">
    <source>
        <dbReference type="ARBA" id="ARBA00012058"/>
    </source>
</evidence>
<proteinExistence type="inferred from homology"/>
<reference evidence="15 16" key="1">
    <citation type="submission" date="2012-02" db="EMBL/GenBank/DDBJ databases">
        <title>Complete sequence of chromosome of Singulisphaera acidiphila DSM 18658.</title>
        <authorList>
            <consortium name="US DOE Joint Genome Institute (JGI-PGF)"/>
            <person name="Lucas S."/>
            <person name="Copeland A."/>
            <person name="Lapidus A."/>
            <person name="Glavina del Rio T."/>
            <person name="Dalin E."/>
            <person name="Tice H."/>
            <person name="Bruce D."/>
            <person name="Goodwin L."/>
            <person name="Pitluck S."/>
            <person name="Peters L."/>
            <person name="Ovchinnikova G."/>
            <person name="Chertkov O."/>
            <person name="Kyrpides N."/>
            <person name="Mavromatis K."/>
            <person name="Ivanova N."/>
            <person name="Brettin T."/>
            <person name="Detter J.C."/>
            <person name="Han C."/>
            <person name="Larimer F."/>
            <person name="Land M."/>
            <person name="Hauser L."/>
            <person name="Markowitz V."/>
            <person name="Cheng J.-F."/>
            <person name="Hugenholtz P."/>
            <person name="Woyke T."/>
            <person name="Wu D."/>
            <person name="Tindall B."/>
            <person name="Pomrenke H."/>
            <person name="Brambilla E."/>
            <person name="Klenk H.-P."/>
            <person name="Eisen J.A."/>
        </authorList>
    </citation>
    <scope>NUCLEOTIDE SEQUENCE [LARGE SCALE GENOMIC DNA]</scope>
    <source>
        <strain evidence="16">ATCC BAA-1392 / DSM 18658 / VKM B-2454 / MOB10</strain>
    </source>
</reference>
<dbReference type="SFLD" id="SFLDG00178">
    <property type="entry name" value="enolase"/>
    <property type="match status" value="1"/>
</dbReference>
<dbReference type="OrthoDB" id="4577602at2"/>
<dbReference type="InterPro" id="IPR036849">
    <property type="entry name" value="Enolase-like_C_sf"/>
</dbReference>
<evidence type="ECO:0000256" key="9">
    <source>
        <dbReference type="ARBA" id="ARBA00045763"/>
    </source>
</evidence>
<dbReference type="InterPro" id="IPR020809">
    <property type="entry name" value="Enolase_CS"/>
</dbReference>
<comment type="catalytic activity">
    <reaction evidence="10">
        <text>(2R)-2-phosphoglycerate = phosphoenolpyruvate + H2O</text>
        <dbReference type="Rhea" id="RHEA:10164"/>
        <dbReference type="ChEBI" id="CHEBI:15377"/>
        <dbReference type="ChEBI" id="CHEBI:58289"/>
        <dbReference type="ChEBI" id="CHEBI:58702"/>
        <dbReference type="EC" id="4.2.1.11"/>
    </reaction>
</comment>
<evidence type="ECO:0000313" key="15">
    <source>
        <dbReference type="EMBL" id="AGA31344.1"/>
    </source>
</evidence>
<feature type="binding site" evidence="10 12">
    <location>
        <position position="299"/>
    </location>
    <ligand>
        <name>Mg(2+)</name>
        <dbReference type="ChEBI" id="CHEBI:18420"/>
    </ligand>
</feature>
<feature type="domain" description="Enolase C-terminal TIM barrel" evidence="13">
    <location>
        <begin position="149"/>
        <end position="436"/>
    </location>
</feature>
<dbReference type="Proteomes" id="UP000010798">
    <property type="component" value="Chromosome"/>
</dbReference>
<dbReference type="HAMAP" id="MF_00318">
    <property type="entry name" value="Enolase"/>
    <property type="match status" value="1"/>
</dbReference>
<evidence type="ECO:0000256" key="10">
    <source>
        <dbReference type="HAMAP-Rule" id="MF_00318"/>
    </source>
</evidence>
<dbReference type="GO" id="GO:0006096">
    <property type="term" value="P:glycolytic process"/>
    <property type="evidence" value="ECO:0007669"/>
    <property type="project" value="UniProtKB-UniRule"/>
</dbReference>
<feature type="domain" description="Enolase N-terminal" evidence="14">
    <location>
        <begin position="4"/>
        <end position="134"/>
    </location>
</feature>
<dbReference type="RefSeq" id="WP_015250413.1">
    <property type="nucleotide sequence ID" value="NC_019892.1"/>
</dbReference>
<comment type="pathway">
    <text evidence="1 10">Carbohydrate degradation; glycolysis; pyruvate from D-glyceraldehyde 3-phosphate: step 4/5.</text>
</comment>
<dbReference type="SFLD" id="SFLDF00002">
    <property type="entry name" value="enolase"/>
    <property type="match status" value="1"/>
</dbReference>
<keyword evidence="5 10" id="KW-0964">Secreted</keyword>
<dbReference type="GO" id="GO:0000015">
    <property type="term" value="C:phosphopyruvate hydratase complex"/>
    <property type="evidence" value="ECO:0007669"/>
    <property type="project" value="InterPro"/>
</dbReference>
<evidence type="ECO:0000256" key="8">
    <source>
        <dbReference type="ARBA" id="ARBA00023239"/>
    </source>
</evidence>
<dbReference type="AlphaFoldDB" id="L0DPP1"/>
<evidence type="ECO:0000256" key="12">
    <source>
        <dbReference type="PIRSR" id="PIRSR001400-3"/>
    </source>
</evidence>
<feature type="active site" description="Proton donor" evidence="10 11">
    <location>
        <position position="216"/>
    </location>
</feature>
<dbReference type="CDD" id="cd03313">
    <property type="entry name" value="enolase"/>
    <property type="match status" value="1"/>
</dbReference>
<dbReference type="Gene3D" id="3.30.390.10">
    <property type="entry name" value="Enolase-like, N-terminal domain"/>
    <property type="match status" value="1"/>
</dbReference>
<evidence type="ECO:0000256" key="4">
    <source>
        <dbReference type="ARBA" id="ARBA00017068"/>
    </source>
</evidence>
<evidence type="ECO:0000259" key="14">
    <source>
        <dbReference type="SMART" id="SM01193"/>
    </source>
</evidence>
<feature type="binding site" evidence="10">
    <location>
        <position position="380"/>
    </location>
    <ligand>
        <name>(2R)-2-phosphoglycerate</name>
        <dbReference type="ChEBI" id="CHEBI:58289"/>
    </ligand>
</feature>
<feature type="binding site" evidence="10">
    <location>
        <position position="351"/>
    </location>
    <ligand>
        <name>(2R)-2-phosphoglycerate</name>
        <dbReference type="ChEBI" id="CHEBI:58289"/>
    </ligand>
</feature>
<comment type="cofactor">
    <cofactor evidence="10">
        <name>Mg(2+)</name>
        <dbReference type="ChEBI" id="CHEBI:18420"/>
    </cofactor>
    <text evidence="10">Binds a second Mg(2+) ion via substrate during catalysis.</text>
</comment>
<dbReference type="PANTHER" id="PTHR11902:SF1">
    <property type="entry name" value="ENOLASE"/>
    <property type="match status" value="1"/>
</dbReference>
<dbReference type="eggNOG" id="COG0148">
    <property type="taxonomic scope" value="Bacteria"/>
</dbReference>
<keyword evidence="10" id="KW-0963">Cytoplasm</keyword>
<comment type="function">
    <text evidence="9 10">Catalyzes the reversible conversion of 2-phosphoglycerate (2-PG) into phosphoenolpyruvate (PEP). It is essential for the degradation of carbohydrates via glycolysis.</text>
</comment>
<evidence type="ECO:0000256" key="2">
    <source>
        <dbReference type="ARBA" id="ARBA00009604"/>
    </source>
</evidence>
<dbReference type="SUPFAM" id="SSF54826">
    <property type="entry name" value="Enolase N-terminal domain-like"/>
    <property type="match status" value="1"/>
</dbReference>
<dbReference type="EC" id="4.2.1.11" evidence="3 10"/>
<dbReference type="HOGENOM" id="CLU_031223_2_1_0"/>
<sequence length="439" mass="46348">MLTVMKLKGREVLDSRGRPTVEVEVAGSNGEVGRAIVPSGASTGRHEAIELRDPEDRRHGGMGVLRAVAHVNGEIASAIQGMDLEDQAGIDAALVALDGTPNKGRLGANAILGVSLAVAHAVAAARGEPLYVHLNRLWRSRLEPGEFAEPVLPMPMVNMISGGLHAGVNLDFQDFLTIPVGASSYSEALEMTTAIYRAVGAVLREKDMEGTLVGDEGGYGPKLSTNAQAIDLILEAVLGCGMEPGRDVAIALDVAASHFYDPKTATYHLTAAGDDALDSAGMVAMLAHWAKLYPIVSIEDGLAEDDWNGWSSLTGMLGNSVQLIGDDLFATQTARLRQGVERHAGNAILIKVNQVGTLSETFDALLLARRHGYRTIVSARSGETEDTTIADLAVATAAGQIKIGSVARSERLAKYNRLLRIEDELGPSARFAGFKPTGG</sequence>
<comment type="cofactor">
    <cofactor evidence="12">
        <name>Mg(2+)</name>
        <dbReference type="ChEBI" id="CHEBI:18420"/>
    </cofactor>
    <text evidence="12">Mg(2+) is required for catalysis and for stabilizing the dimer.</text>
</comment>
<evidence type="ECO:0000313" key="16">
    <source>
        <dbReference type="Proteomes" id="UP000010798"/>
    </source>
</evidence>
<feature type="binding site" evidence="10">
    <location>
        <position position="402"/>
    </location>
    <ligand>
        <name>(2R)-2-phosphoglycerate</name>
        <dbReference type="ChEBI" id="CHEBI:58289"/>
    </ligand>
</feature>
<dbReference type="GO" id="GO:0004634">
    <property type="term" value="F:phosphopyruvate hydratase activity"/>
    <property type="evidence" value="ECO:0007669"/>
    <property type="project" value="UniProtKB-UniRule"/>
</dbReference>
<keyword evidence="8 10" id="KW-0456">Lyase</keyword>
<feature type="binding site" evidence="10">
    <location>
        <position position="173"/>
    </location>
    <ligand>
        <name>(2R)-2-phosphoglycerate</name>
        <dbReference type="ChEBI" id="CHEBI:58289"/>
    </ligand>
</feature>
<dbReference type="GO" id="GO:0009986">
    <property type="term" value="C:cell surface"/>
    <property type="evidence" value="ECO:0007669"/>
    <property type="project" value="UniProtKB-SubCell"/>
</dbReference>
<dbReference type="PIRSF" id="PIRSF001400">
    <property type="entry name" value="Enolase"/>
    <property type="match status" value="1"/>
</dbReference>
<gene>
    <name evidence="10" type="primary">eno</name>
    <name evidence="15" type="ordered locus">Sinac_7302</name>
</gene>
<feature type="binding site" evidence="10 12">
    <location>
        <position position="253"/>
    </location>
    <ligand>
        <name>Mg(2+)</name>
        <dbReference type="ChEBI" id="CHEBI:18420"/>
    </ligand>
</feature>
<dbReference type="SFLD" id="SFLDS00001">
    <property type="entry name" value="Enolase"/>
    <property type="match status" value="1"/>
</dbReference>
<dbReference type="NCBIfam" id="TIGR01060">
    <property type="entry name" value="eno"/>
    <property type="match status" value="1"/>
</dbReference>
<dbReference type="Pfam" id="PF00113">
    <property type="entry name" value="Enolase_C"/>
    <property type="match status" value="1"/>
</dbReference>
<comment type="similarity">
    <text evidence="2 10">Belongs to the enolase family.</text>
</comment>
<dbReference type="Gene3D" id="3.20.20.120">
    <property type="entry name" value="Enolase-like C-terminal domain"/>
    <property type="match status" value="1"/>
</dbReference>
<comment type="subcellular location">
    <subcellularLocation>
        <location evidence="10">Cytoplasm</location>
    </subcellularLocation>
    <subcellularLocation>
        <location evidence="10">Secreted</location>
    </subcellularLocation>
    <subcellularLocation>
        <location evidence="10">Cell surface</location>
    </subcellularLocation>
    <text evidence="10">Fractions of enolase are present in both the cytoplasm and on the cell surface.</text>
</comment>
<name>L0DPP1_SINAD</name>
<dbReference type="Pfam" id="PF03952">
    <property type="entry name" value="Enolase_N"/>
    <property type="match status" value="1"/>
</dbReference>
<organism evidence="15 16">
    <name type="scientific">Singulisphaera acidiphila (strain ATCC BAA-1392 / DSM 18658 / VKM B-2454 / MOB10)</name>
    <dbReference type="NCBI Taxonomy" id="886293"/>
    <lineage>
        <taxon>Bacteria</taxon>
        <taxon>Pseudomonadati</taxon>
        <taxon>Planctomycetota</taxon>
        <taxon>Planctomycetia</taxon>
        <taxon>Isosphaerales</taxon>
        <taxon>Isosphaeraceae</taxon>
        <taxon>Singulisphaera</taxon>
    </lineage>
</organism>
<evidence type="ECO:0000256" key="5">
    <source>
        <dbReference type="ARBA" id="ARBA00022525"/>
    </source>
</evidence>
<evidence type="ECO:0000256" key="7">
    <source>
        <dbReference type="ARBA" id="ARBA00023152"/>
    </source>
</evidence>
<dbReference type="PANTHER" id="PTHR11902">
    <property type="entry name" value="ENOLASE"/>
    <property type="match status" value="1"/>
</dbReference>
<dbReference type="InterPro" id="IPR029017">
    <property type="entry name" value="Enolase-like_N"/>
</dbReference>
<dbReference type="GO" id="GO:0000287">
    <property type="term" value="F:magnesium ion binding"/>
    <property type="evidence" value="ECO:0007669"/>
    <property type="project" value="UniProtKB-UniRule"/>
</dbReference>
<keyword evidence="10 12" id="KW-0479">Metal-binding</keyword>
<dbReference type="PROSITE" id="PS00164">
    <property type="entry name" value="ENOLASE"/>
    <property type="match status" value="1"/>
</dbReference>
<evidence type="ECO:0000256" key="1">
    <source>
        <dbReference type="ARBA" id="ARBA00005031"/>
    </source>
</evidence>
<evidence type="ECO:0000256" key="6">
    <source>
        <dbReference type="ARBA" id="ARBA00022842"/>
    </source>
</evidence>
<dbReference type="SUPFAM" id="SSF51604">
    <property type="entry name" value="Enolase C-terminal domain-like"/>
    <property type="match status" value="1"/>
</dbReference>
<feature type="active site" description="Proton acceptor" evidence="10 11">
    <location>
        <position position="351"/>
    </location>
</feature>
<evidence type="ECO:0000259" key="13">
    <source>
        <dbReference type="SMART" id="SM01192"/>
    </source>
</evidence>
<dbReference type="UniPathway" id="UPA00109">
    <property type="reaction ID" value="UER00187"/>
</dbReference>
<feature type="binding site" evidence="10">
    <location>
        <position position="381"/>
    </location>
    <ligand>
        <name>(2R)-2-phosphoglycerate</name>
        <dbReference type="ChEBI" id="CHEBI:58289"/>
    </ligand>
</feature>
<evidence type="ECO:0000256" key="11">
    <source>
        <dbReference type="PIRSR" id="PIRSR001400-1"/>
    </source>
</evidence>
<dbReference type="InterPro" id="IPR020810">
    <property type="entry name" value="Enolase_C"/>
</dbReference>
<dbReference type="EMBL" id="CP003364">
    <property type="protein sequence ID" value="AGA31344.1"/>
    <property type="molecule type" value="Genomic_DNA"/>
</dbReference>
<keyword evidence="16" id="KW-1185">Reference proteome</keyword>
<accession>L0DPP1</accession>
<dbReference type="InterPro" id="IPR000941">
    <property type="entry name" value="Enolase"/>
</dbReference>
<dbReference type="InterPro" id="IPR020811">
    <property type="entry name" value="Enolase_N"/>
</dbReference>
<dbReference type="STRING" id="886293.Sinac_7302"/>
<keyword evidence="15" id="KW-0670">Pyruvate</keyword>
<dbReference type="SMART" id="SM01192">
    <property type="entry name" value="Enolase_C"/>
    <property type="match status" value="1"/>
</dbReference>
<dbReference type="SMART" id="SM01193">
    <property type="entry name" value="Enolase_N"/>
    <property type="match status" value="1"/>
</dbReference>